<keyword evidence="2" id="KW-0723">Serine/threonine-protein kinase</keyword>
<evidence type="ECO:0000313" key="12">
    <source>
        <dbReference type="Proteomes" id="UP000255467"/>
    </source>
</evidence>
<organism evidence="11 12">
    <name type="scientific">Nocardia otitidiscaviarum</name>
    <dbReference type="NCBI Taxonomy" id="1823"/>
    <lineage>
        <taxon>Bacteria</taxon>
        <taxon>Bacillati</taxon>
        <taxon>Actinomycetota</taxon>
        <taxon>Actinomycetes</taxon>
        <taxon>Mycobacteriales</taxon>
        <taxon>Nocardiaceae</taxon>
        <taxon>Nocardia</taxon>
    </lineage>
</organism>
<dbReference type="SMART" id="SM00220">
    <property type="entry name" value="S_TKc"/>
    <property type="match status" value="1"/>
</dbReference>
<keyword evidence="9" id="KW-1133">Transmembrane helix</keyword>
<feature type="compositionally biased region" description="Low complexity" evidence="8">
    <location>
        <begin position="335"/>
        <end position="357"/>
    </location>
</feature>
<evidence type="ECO:0000259" key="10">
    <source>
        <dbReference type="PROSITE" id="PS50011"/>
    </source>
</evidence>
<dbReference type="EC" id="2.7.11.1" evidence="1"/>
<dbReference type="Gene3D" id="3.30.200.20">
    <property type="entry name" value="Phosphorylase Kinase, domain 1"/>
    <property type="match status" value="1"/>
</dbReference>
<dbReference type="GO" id="GO:0005524">
    <property type="term" value="F:ATP binding"/>
    <property type="evidence" value="ECO:0007669"/>
    <property type="project" value="UniProtKB-UniRule"/>
</dbReference>
<feature type="transmembrane region" description="Helical" evidence="9">
    <location>
        <begin position="508"/>
        <end position="532"/>
    </location>
</feature>
<keyword evidence="12" id="KW-1185">Reference proteome</keyword>
<gene>
    <name evidence="11" type="primary">pknF_6</name>
    <name evidence="11" type="ORF">NCTC1934_03468</name>
</gene>
<evidence type="ECO:0000256" key="4">
    <source>
        <dbReference type="ARBA" id="ARBA00022741"/>
    </source>
</evidence>
<dbReference type="InterPro" id="IPR008271">
    <property type="entry name" value="Ser/Thr_kinase_AS"/>
</dbReference>
<accession>A0A378YQN7</accession>
<keyword evidence="9" id="KW-0812">Transmembrane</keyword>
<dbReference type="PANTHER" id="PTHR43289">
    <property type="entry name" value="MITOGEN-ACTIVATED PROTEIN KINASE KINASE KINASE 20-RELATED"/>
    <property type="match status" value="1"/>
</dbReference>
<feature type="region of interest" description="Disordered" evidence="8">
    <location>
        <begin position="422"/>
        <end position="504"/>
    </location>
</feature>
<dbReference type="Pfam" id="PF00069">
    <property type="entry name" value="Pkinase"/>
    <property type="match status" value="1"/>
</dbReference>
<dbReference type="Gene3D" id="1.10.510.10">
    <property type="entry name" value="Transferase(Phosphotransferase) domain 1"/>
    <property type="match status" value="1"/>
</dbReference>
<dbReference type="Proteomes" id="UP000255467">
    <property type="component" value="Unassembled WGS sequence"/>
</dbReference>
<keyword evidence="3 11" id="KW-0808">Transferase</keyword>
<keyword evidence="9" id="KW-0472">Membrane</keyword>
<dbReference type="STRING" id="1406858.GCA_000710895_05287"/>
<dbReference type="CDD" id="cd14014">
    <property type="entry name" value="STKc_PknB_like"/>
    <property type="match status" value="1"/>
</dbReference>
<dbReference type="PROSITE" id="PS00108">
    <property type="entry name" value="PROTEIN_KINASE_ST"/>
    <property type="match status" value="1"/>
</dbReference>
<dbReference type="EMBL" id="UGRY01000002">
    <property type="protein sequence ID" value="SUA78729.1"/>
    <property type="molecule type" value="Genomic_DNA"/>
</dbReference>
<reference evidence="11 12" key="1">
    <citation type="submission" date="2018-06" db="EMBL/GenBank/DDBJ databases">
        <authorList>
            <consortium name="Pathogen Informatics"/>
            <person name="Doyle S."/>
        </authorList>
    </citation>
    <scope>NUCLEOTIDE SEQUENCE [LARGE SCALE GENOMIC DNA]</scope>
    <source>
        <strain evidence="11 12">NCTC1934</strain>
    </source>
</reference>
<dbReference type="InterPro" id="IPR000719">
    <property type="entry name" value="Prot_kinase_dom"/>
</dbReference>
<dbReference type="PANTHER" id="PTHR43289:SF6">
    <property type="entry name" value="SERINE_THREONINE-PROTEIN KINASE NEKL-3"/>
    <property type="match status" value="1"/>
</dbReference>
<feature type="compositionally biased region" description="Gly residues" evidence="8">
    <location>
        <begin position="423"/>
        <end position="434"/>
    </location>
</feature>
<evidence type="ECO:0000313" key="11">
    <source>
        <dbReference type="EMBL" id="SUA78729.1"/>
    </source>
</evidence>
<keyword evidence="4 7" id="KW-0547">Nucleotide-binding</keyword>
<dbReference type="InterPro" id="IPR011009">
    <property type="entry name" value="Kinase-like_dom_sf"/>
</dbReference>
<feature type="transmembrane region" description="Helical" evidence="9">
    <location>
        <begin position="625"/>
        <end position="646"/>
    </location>
</feature>
<evidence type="ECO:0000256" key="2">
    <source>
        <dbReference type="ARBA" id="ARBA00022527"/>
    </source>
</evidence>
<dbReference type="SUPFAM" id="SSF56112">
    <property type="entry name" value="Protein kinase-like (PK-like)"/>
    <property type="match status" value="1"/>
</dbReference>
<dbReference type="GO" id="GO:0004674">
    <property type="term" value="F:protein serine/threonine kinase activity"/>
    <property type="evidence" value="ECO:0007669"/>
    <property type="project" value="UniProtKB-KW"/>
</dbReference>
<evidence type="ECO:0000256" key="3">
    <source>
        <dbReference type="ARBA" id="ARBA00022679"/>
    </source>
</evidence>
<keyword evidence="5 11" id="KW-0418">Kinase</keyword>
<proteinExistence type="predicted"/>
<dbReference type="RefSeq" id="WP_256627425.1">
    <property type="nucleotide sequence ID" value="NZ_UGRY01000002.1"/>
</dbReference>
<evidence type="ECO:0000256" key="1">
    <source>
        <dbReference type="ARBA" id="ARBA00012513"/>
    </source>
</evidence>
<feature type="transmembrane region" description="Helical" evidence="9">
    <location>
        <begin position="586"/>
        <end position="605"/>
    </location>
</feature>
<feature type="binding site" evidence="7">
    <location>
        <position position="41"/>
    </location>
    <ligand>
        <name>ATP</name>
        <dbReference type="ChEBI" id="CHEBI:30616"/>
    </ligand>
</feature>
<protein>
    <recommendedName>
        <fullName evidence="1">non-specific serine/threonine protein kinase</fullName>
        <ecNumber evidence="1">2.7.11.1</ecNumber>
    </recommendedName>
</protein>
<dbReference type="PROSITE" id="PS00107">
    <property type="entry name" value="PROTEIN_KINASE_ATP"/>
    <property type="match status" value="1"/>
</dbReference>
<keyword evidence="6 7" id="KW-0067">ATP-binding</keyword>
<dbReference type="PROSITE" id="PS50011">
    <property type="entry name" value="PROTEIN_KINASE_DOM"/>
    <property type="match status" value="1"/>
</dbReference>
<evidence type="ECO:0000256" key="8">
    <source>
        <dbReference type="SAM" id="MobiDB-lite"/>
    </source>
</evidence>
<feature type="transmembrane region" description="Helical" evidence="9">
    <location>
        <begin position="552"/>
        <end position="574"/>
    </location>
</feature>
<feature type="domain" description="Protein kinase" evidence="10">
    <location>
        <begin position="12"/>
        <end position="276"/>
    </location>
</feature>
<evidence type="ECO:0000256" key="7">
    <source>
        <dbReference type="PROSITE-ProRule" id="PRU10141"/>
    </source>
</evidence>
<sequence>MQLGVNESFAGYEIEGVLGNGGMGTVYLARHPRLPRKVALKLLNREVSADQEVRRRFEREANVIARLDHPSIVGIHDRGVQDGHLWIAVQYVPGTDAARLDPRAVSVERAVRIISETAAALDYAHSHGILHRDVKPANILLWAAATGRDERAVLTDFGIAALADSNTQLTATGMFSATLAFASPEQLSGERLDHRGDQYSLACTCYALLTGHGPFPATNPGQVVAGHLNKPLPHLHPQRPDVPPALDEVLARAAAKSPDARYPDCSTFAAAARAALTTRSSAPLPRPPATTPNPNATRPGAGADTPTHDAAEPHPGTATSHPTRFGPGTAHSGTANGHLPAAPPGAAATAHPGSANGRPAARGAGTSAPDAAAHRHTAAAGPGWAADPGAAVGFPAPGTPAAAAMSRGAAADGPGVAVERGAAGIGPGAAGRPGSGEASPRGGGGAGGGAAAWAGGGKPSAATPRARQDDGVAGSRASGWRGPESAAGRAASGRRGPEGSGAGRRSTAAVTAAGLALMCSFLALLCVVRLAAQIGGLRYIPDAFRDVGYPGYPYLAVGLGFAGAVAALLAGGALLLPLSRRIGRRWIVLGSLGFMAGTAGSQLYVHYVGRNIHALTMYYPLQEPVGVAASGIGFLLALGALVRALAIRR</sequence>
<evidence type="ECO:0000256" key="5">
    <source>
        <dbReference type="ARBA" id="ARBA00022777"/>
    </source>
</evidence>
<evidence type="ECO:0000256" key="9">
    <source>
        <dbReference type="SAM" id="Phobius"/>
    </source>
</evidence>
<name>A0A378YQN7_9NOCA</name>
<feature type="compositionally biased region" description="Gly residues" evidence="8">
    <location>
        <begin position="441"/>
        <end position="458"/>
    </location>
</feature>
<feature type="region of interest" description="Disordered" evidence="8">
    <location>
        <begin position="276"/>
        <end position="384"/>
    </location>
</feature>
<evidence type="ECO:0000256" key="6">
    <source>
        <dbReference type="ARBA" id="ARBA00022840"/>
    </source>
</evidence>
<feature type="compositionally biased region" description="Low complexity" evidence="8">
    <location>
        <begin position="481"/>
        <end position="494"/>
    </location>
</feature>
<dbReference type="InterPro" id="IPR017441">
    <property type="entry name" value="Protein_kinase_ATP_BS"/>
</dbReference>
<dbReference type="AlphaFoldDB" id="A0A378YQN7"/>